<dbReference type="GO" id="GO:0030170">
    <property type="term" value="F:pyridoxal phosphate binding"/>
    <property type="evidence" value="ECO:0007669"/>
    <property type="project" value="TreeGrafter"/>
</dbReference>
<dbReference type="GO" id="GO:0005739">
    <property type="term" value="C:mitochondrion"/>
    <property type="evidence" value="ECO:0007669"/>
    <property type="project" value="TreeGrafter"/>
</dbReference>
<dbReference type="WBParaSite" id="PgR156_g015_t01">
    <property type="protein sequence ID" value="PgR156_g015_t01"/>
    <property type="gene ID" value="PgR156_g015"/>
</dbReference>
<organism evidence="2 3">
    <name type="scientific">Parascaris univalens</name>
    <name type="common">Nematode worm</name>
    <dbReference type="NCBI Taxonomy" id="6257"/>
    <lineage>
        <taxon>Eukaryota</taxon>
        <taxon>Metazoa</taxon>
        <taxon>Ecdysozoa</taxon>
        <taxon>Nematoda</taxon>
        <taxon>Chromadorea</taxon>
        <taxon>Rhabditida</taxon>
        <taxon>Spirurina</taxon>
        <taxon>Ascaridomorpha</taxon>
        <taxon>Ascaridoidea</taxon>
        <taxon>Ascarididae</taxon>
        <taxon>Parascaris</taxon>
    </lineage>
</organism>
<dbReference type="InterPro" id="IPR020581">
    <property type="entry name" value="GDC_P"/>
</dbReference>
<dbReference type="GO" id="GO:0019464">
    <property type="term" value="P:glycine decarboxylation via glycine cleavage system"/>
    <property type="evidence" value="ECO:0007669"/>
    <property type="project" value="TreeGrafter"/>
</dbReference>
<keyword evidence="2" id="KW-1185">Reference proteome</keyword>
<reference evidence="3" key="1">
    <citation type="submission" date="2022-11" db="UniProtKB">
        <authorList>
            <consortium name="WormBaseParasite"/>
        </authorList>
    </citation>
    <scope>IDENTIFICATION</scope>
</reference>
<dbReference type="AlphaFoldDB" id="A0A915CHB3"/>
<dbReference type="InterPro" id="IPR049315">
    <property type="entry name" value="GDC-P_N"/>
</dbReference>
<proteinExistence type="predicted"/>
<dbReference type="PANTHER" id="PTHR11773">
    <property type="entry name" value="GLYCINE DEHYDROGENASE, DECARBOXYLATING"/>
    <property type="match status" value="1"/>
</dbReference>
<evidence type="ECO:0000259" key="1">
    <source>
        <dbReference type="Pfam" id="PF02347"/>
    </source>
</evidence>
<evidence type="ECO:0000313" key="3">
    <source>
        <dbReference type="WBParaSite" id="PgR156_g015_t01"/>
    </source>
</evidence>
<evidence type="ECO:0000313" key="2">
    <source>
        <dbReference type="Proteomes" id="UP000887569"/>
    </source>
</evidence>
<dbReference type="GO" id="GO:0004375">
    <property type="term" value="F:glycine dehydrogenase (decarboxylating) activity"/>
    <property type="evidence" value="ECO:0007669"/>
    <property type="project" value="InterPro"/>
</dbReference>
<protein>
    <recommendedName>
        <fullName evidence="1">Glycine cleavage system P-protein N-terminal domain-containing protein</fullName>
    </recommendedName>
</protein>
<accession>A0A915CHB3</accession>
<feature type="domain" description="Glycine cleavage system P-protein N-terminal" evidence="1">
    <location>
        <begin position="1"/>
        <end position="47"/>
    </location>
</feature>
<dbReference type="Pfam" id="PF02347">
    <property type="entry name" value="GDC-P"/>
    <property type="match status" value="1"/>
</dbReference>
<name>A0A915CHB3_PARUN</name>
<dbReference type="PANTHER" id="PTHR11773:SF1">
    <property type="entry name" value="GLYCINE DEHYDROGENASE (DECARBOXYLATING), MITOCHONDRIAL"/>
    <property type="match status" value="1"/>
</dbReference>
<sequence length="58" mass="6687">MLKEITEIAQKNKLYRSYIGMGYSDCIVPSVIVRNMFQNATWLTSYYTVSSENLTRAS</sequence>
<dbReference type="GO" id="GO:0005960">
    <property type="term" value="C:glycine cleavage complex"/>
    <property type="evidence" value="ECO:0007669"/>
    <property type="project" value="TreeGrafter"/>
</dbReference>
<dbReference type="Proteomes" id="UP000887569">
    <property type="component" value="Unplaced"/>
</dbReference>
<dbReference type="GO" id="GO:0016594">
    <property type="term" value="F:glycine binding"/>
    <property type="evidence" value="ECO:0007669"/>
    <property type="project" value="TreeGrafter"/>
</dbReference>